<name>A0A212RMH2_9CHLR</name>
<dbReference type="InterPro" id="IPR011146">
    <property type="entry name" value="HIT-like"/>
</dbReference>
<evidence type="ECO:0000259" key="4">
    <source>
        <dbReference type="PROSITE" id="PS51084"/>
    </source>
</evidence>
<dbReference type="Proteomes" id="UP000197025">
    <property type="component" value="Unassembled WGS sequence"/>
</dbReference>
<dbReference type="OrthoDB" id="9784774at2"/>
<accession>A0A212RMH2</accession>
<evidence type="ECO:0000256" key="1">
    <source>
        <dbReference type="PIRSR" id="PIRSR601310-1"/>
    </source>
</evidence>
<dbReference type="InterPro" id="IPR001310">
    <property type="entry name" value="Histidine_triad_HIT"/>
</dbReference>
<dbReference type="PROSITE" id="PS51084">
    <property type="entry name" value="HIT_2"/>
    <property type="match status" value="1"/>
</dbReference>
<dbReference type="InParanoid" id="A0A212RMH2"/>
<dbReference type="Gene3D" id="3.30.428.10">
    <property type="entry name" value="HIT-like"/>
    <property type="match status" value="1"/>
</dbReference>
<reference evidence="6" key="1">
    <citation type="submission" date="2017-06" db="EMBL/GenBank/DDBJ databases">
        <authorList>
            <person name="Varghese N."/>
            <person name="Submissions S."/>
        </authorList>
    </citation>
    <scope>NUCLEOTIDE SEQUENCE [LARGE SCALE GENOMIC DNA]</scope>
    <source>
        <strain evidence="6">JAD2</strain>
    </source>
</reference>
<dbReference type="EMBL" id="FYEK01000071">
    <property type="protein sequence ID" value="SNB73582.1"/>
    <property type="molecule type" value="Genomic_DNA"/>
</dbReference>
<proteinExistence type="predicted"/>
<evidence type="ECO:0000256" key="3">
    <source>
        <dbReference type="PROSITE-ProRule" id="PRU00464"/>
    </source>
</evidence>
<dbReference type="GO" id="GO:0003824">
    <property type="term" value="F:catalytic activity"/>
    <property type="evidence" value="ECO:0007669"/>
    <property type="project" value="InterPro"/>
</dbReference>
<dbReference type="PRINTS" id="PR00332">
    <property type="entry name" value="HISTRIAD"/>
</dbReference>
<keyword evidence="6" id="KW-1185">Reference proteome</keyword>
<dbReference type="RefSeq" id="WP_088572183.1">
    <property type="nucleotide sequence ID" value="NZ_FYEK01000071.1"/>
</dbReference>
<protein>
    <submittedName>
        <fullName evidence="5">Histidine triad (HIT) family protein</fullName>
    </submittedName>
</protein>
<evidence type="ECO:0000313" key="5">
    <source>
        <dbReference type="EMBL" id="SNB73582.1"/>
    </source>
</evidence>
<feature type="short sequence motif" description="Histidine triad motif" evidence="2 3">
    <location>
        <begin position="98"/>
        <end position="102"/>
    </location>
</feature>
<gene>
    <name evidence="5" type="ORF">SAMN02746019_00019300</name>
</gene>
<dbReference type="GO" id="GO:0009117">
    <property type="term" value="P:nucleotide metabolic process"/>
    <property type="evidence" value="ECO:0007669"/>
    <property type="project" value="TreeGrafter"/>
</dbReference>
<dbReference type="PANTHER" id="PTHR46648:SF1">
    <property type="entry name" value="ADENOSINE 5'-MONOPHOSPHORAMIDASE HNT1"/>
    <property type="match status" value="1"/>
</dbReference>
<feature type="active site" description="Tele-AMP-histidine intermediate" evidence="1">
    <location>
        <position position="100"/>
    </location>
</feature>
<evidence type="ECO:0000256" key="2">
    <source>
        <dbReference type="PIRSR" id="PIRSR601310-3"/>
    </source>
</evidence>
<sequence length="146" mass="16543">MVARKPCPFCQIARGEAAAWIVLEDPHSVAFLDHRPLFPGHCLLIPREHYETLMDVPPEQIGPLFRNAQRLAQAMEKGLGAEGSFVAINNRVSQSVPHLHIHVVPRRKGDGLRGFFWPRQRYASETEMAEIAARLREALESRDGER</sequence>
<evidence type="ECO:0000313" key="6">
    <source>
        <dbReference type="Proteomes" id="UP000197025"/>
    </source>
</evidence>
<dbReference type="InterPro" id="IPR036265">
    <property type="entry name" value="HIT-like_sf"/>
</dbReference>
<dbReference type="InterPro" id="IPR019808">
    <property type="entry name" value="Histidine_triad_CS"/>
</dbReference>
<dbReference type="PROSITE" id="PS00892">
    <property type="entry name" value="HIT_1"/>
    <property type="match status" value="1"/>
</dbReference>
<dbReference type="Pfam" id="PF01230">
    <property type="entry name" value="HIT"/>
    <property type="match status" value="1"/>
</dbReference>
<dbReference type="AlphaFoldDB" id="A0A212RMH2"/>
<organism evidence="5 6">
    <name type="scientific">Thermoflexus hugenholtzii JAD2</name>
    <dbReference type="NCBI Taxonomy" id="877466"/>
    <lineage>
        <taxon>Bacteria</taxon>
        <taxon>Bacillati</taxon>
        <taxon>Chloroflexota</taxon>
        <taxon>Thermoflexia</taxon>
        <taxon>Thermoflexales</taxon>
        <taxon>Thermoflexaceae</taxon>
        <taxon>Thermoflexus</taxon>
    </lineage>
</organism>
<dbReference type="SUPFAM" id="SSF54197">
    <property type="entry name" value="HIT-like"/>
    <property type="match status" value="1"/>
</dbReference>
<feature type="domain" description="HIT" evidence="4">
    <location>
        <begin position="8"/>
        <end position="113"/>
    </location>
</feature>
<dbReference type="PANTHER" id="PTHR46648">
    <property type="entry name" value="HIT FAMILY PROTEIN 1"/>
    <property type="match status" value="1"/>
</dbReference>